<dbReference type="InterPro" id="IPR036890">
    <property type="entry name" value="HATPase_C_sf"/>
</dbReference>
<dbReference type="RefSeq" id="WP_209643454.1">
    <property type="nucleotide sequence ID" value="NZ_JAGINW010000001.1"/>
</dbReference>
<evidence type="ECO:0000259" key="2">
    <source>
        <dbReference type="Pfam" id="PF13581"/>
    </source>
</evidence>
<dbReference type="PANTHER" id="PTHR35526:SF3">
    <property type="entry name" value="ANTI-SIGMA-F FACTOR RSBW"/>
    <property type="match status" value="1"/>
</dbReference>
<keyword evidence="1" id="KW-0808">Transferase</keyword>
<name>A0ABS4TPQ2_9PSEU</name>
<keyword evidence="1" id="KW-0418">Kinase</keyword>
<sequence>MGSNQTVELPQGVQELMSQTHNGSRVSRLWALPLPMTAGDADLDRPHLHFKVPATAAQLTILRPCVRTWTKDIGMSRDMAGDVVLAVDEALANAVEHAYAETTSGAVVLFAACDRYSGSARVIISDSGRWRPPPADPGTRGRGLPIMRQLSSAFSLRHDEAGTTVVLEWPVSP</sequence>
<accession>A0ABS4TPQ2</accession>
<dbReference type="EMBL" id="JAGINW010000001">
    <property type="protein sequence ID" value="MBP2326382.1"/>
    <property type="molecule type" value="Genomic_DNA"/>
</dbReference>
<dbReference type="PANTHER" id="PTHR35526">
    <property type="entry name" value="ANTI-SIGMA-F FACTOR RSBW-RELATED"/>
    <property type="match status" value="1"/>
</dbReference>
<dbReference type="Pfam" id="PF13581">
    <property type="entry name" value="HATPase_c_2"/>
    <property type="match status" value="1"/>
</dbReference>
<keyword evidence="1" id="KW-0723">Serine/threonine-protein kinase</keyword>
<reference evidence="3 4" key="1">
    <citation type="submission" date="2021-03" db="EMBL/GenBank/DDBJ databases">
        <title>Sequencing the genomes of 1000 actinobacteria strains.</title>
        <authorList>
            <person name="Klenk H.-P."/>
        </authorList>
    </citation>
    <scope>NUCLEOTIDE SEQUENCE [LARGE SCALE GENOMIC DNA]</scope>
    <source>
        <strain evidence="3 4">DSM 46670</strain>
    </source>
</reference>
<feature type="domain" description="Histidine kinase/HSP90-like ATPase" evidence="2">
    <location>
        <begin position="52"/>
        <end position="169"/>
    </location>
</feature>
<organism evidence="3 4">
    <name type="scientific">Kibdelosporangium banguiense</name>
    <dbReference type="NCBI Taxonomy" id="1365924"/>
    <lineage>
        <taxon>Bacteria</taxon>
        <taxon>Bacillati</taxon>
        <taxon>Actinomycetota</taxon>
        <taxon>Actinomycetes</taxon>
        <taxon>Pseudonocardiales</taxon>
        <taxon>Pseudonocardiaceae</taxon>
        <taxon>Kibdelosporangium</taxon>
    </lineage>
</organism>
<dbReference type="CDD" id="cd16936">
    <property type="entry name" value="HATPase_RsbW-like"/>
    <property type="match status" value="1"/>
</dbReference>
<proteinExistence type="predicted"/>
<protein>
    <submittedName>
        <fullName evidence="3">Anti-sigma regulatory factor (Ser/Thr protein kinase)</fullName>
    </submittedName>
</protein>
<dbReference type="SUPFAM" id="SSF55874">
    <property type="entry name" value="ATPase domain of HSP90 chaperone/DNA topoisomerase II/histidine kinase"/>
    <property type="match status" value="1"/>
</dbReference>
<evidence type="ECO:0000313" key="3">
    <source>
        <dbReference type="EMBL" id="MBP2326382.1"/>
    </source>
</evidence>
<keyword evidence="4" id="KW-1185">Reference proteome</keyword>
<evidence type="ECO:0000256" key="1">
    <source>
        <dbReference type="ARBA" id="ARBA00022527"/>
    </source>
</evidence>
<dbReference type="InterPro" id="IPR050267">
    <property type="entry name" value="Anti-sigma-factor_SerPK"/>
</dbReference>
<comment type="caution">
    <text evidence="3">The sequence shown here is derived from an EMBL/GenBank/DDBJ whole genome shotgun (WGS) entry which is preliminary data.</text>
</comment>
<evidence type="ECO:0000313" key="4">
    <source>
        <dbReference type="Proteomes" id="UP001519332"/>
    </source>
</evidence>
<dbReference type="Proteomes" id="UP001519332">
    <property type="component" value="Unassembled WGS sequence"/>
</dbReference>
<dbReference type="Gene3D" id="3.30.565.10">
    <property type="entry name" value="Histidine kinase-like ATPase, C-terminal domain"/>
    <property type="match status" value="1"/>
</dbReference>
<gene>
    <name evidence="3" type="ORF">JOF56_006767</name>
</gene>
<dbReference type="InterPro" id="IPR003594">
    <property type="entry name" value="HATPase_dom"/>
</dbReference>